<dbReference type="Proteomes" id="UP001597526">
    <property type="component" value="Unassembled WGS sequence"/>
</dbReference>
<proteinExistence type="predicted"/>
<comment type="caution">
    <text evidence="1">The sequence shown here is derived from an EMBL/GenBank/DDBJ whole genome shotgun (WGS) entry which is preliminary data.</text>
</comment>
<evidence type="ECO:0008006" key="3">
    <source>
        <dbReference type="Google" id="ProtNLM"/>
    </source>
</evidence>
<dbReference type="RefSeq" id="WP_377765983.1">
    <property type="nucleotide sequence ID" value="NZ_JBHULB010000007.1"/>
</dbReference>
<protein>
    <recommendedName>
        <fullName evidence="3">DUF4145 domain-containing protein</fullName>
    </recommendedName>
</protein>
<evidence type="ECO:0000313" key="1">
    <source>
        <dbReference type="EMBL" id="MFD2586406.1"/>
    </source>
</evidence>
<dbReference type="EMBL" id="JBHULB010000007">
    <property type="protein sequence ID" value="MFD2586406.1"/>
    <property type="molecule type" value="Genomic_DNA"/>
</dbReference>
<sequence length="150" mass="17380">MLELEKKYKGIPIKGLKFYQLLFESEQFTSELGKMALAASNLEAKLIMLLINNKVKGNYQEAPLGKLIDLAQQSQLLGENTILALKSLKTQRNYLTHKLYQLFSYSINETIVERNNLLDSDVLIFTEWAWQLQENLKHLADIILKEKSEY</sequence>
<accession>A0ABW5MTP1</accession>
<keyword evidence="2" id="KW-1185">Reference proteome</keyword>
<organism evidence="1 2">
    <name type="scientific">Croceitalea marina</name>
    <dbReference type="NCBI Taxonomy" id="1775166"/>
    <lineage>
        <taxon>Bacteria</taxon>
        <taxon>Pseudomonadati</taxon>
        <taxon>Bacteroidota</taxon>
        <taxon>Flavobacteriia</taxon>
        <taxon>Flavobacteriales</taxon>
        <taxon>Flavobacteriaceae</taxon>
        <taxon>Croceitalea</taxon>
    </lineage>
</organism>
<evidence type="ECO:0000313" key="2">
    <source>
        <dbReference type="Proteomes" id="UP001597526"/>
    </source>
</evidence>
<reference evidence="2" key="1">
    <citation type="journal article" date="2019" name="Int. J. Syst. Evol. Microbiol.">
        <title>The Global Catalogue of Microorganisms (GCM) 10K type strain sequencing project: providing services to taxonomists for standard genome sequencing and annotation.</title>
        <authorList>
            <consortium name="The Broad Institute Genomics Platform"/>
            <consortium name="The Broad Institute Genome Sequencing Center for Infectious Disease"/>
            <person name="Wu L."/>
            <person name="Ma J."/>
        </authorList>
    </citation>
    <scope>NUCLEOTIDE SEQUENCE [LARGE SCALE GENOMIC DNA]</scope>
    <source>
        <strain evidence="2">KCTC 52368</strain>
    </source>
</reference>
<name>A0ABW5MTP1_9FLAO</name>
<gene>
    <name evidence="1" type="ORF">ACFSQJ_05670</name>
</gene>